<dbReference type="Pfam" id="PF14291">
    <property type="entry name" value="DUF4371"/>
    <property type="match status" value="1"/>
</dbReference>
<dbReference type="RefSeq" id="XP_027362344.1">
    <property type="nucleotide sequence ID" value="XM_027506543.1"/>
</dbReference>
<reference evidence="2" key="1">
    <citation type="journal article" date="2019" name="Toxins">
        <title>Detection of Abrin-Like and Prepropulchellin-Like Toxin Genes and Transcripts Using Whole Genome Sequencing and Full-Length Transcript Sequencing of Abrus precatorius.</title>
        <authorList>
            <person name="Hovde B.T."/>
            <person name="Daligault H.E."/>
            <person name="Hanschen E.R."/>
            <person name="Kunde Y.A."/>
            <person name="Johnson M.B."/>
            <person name="Starkenburg S.R."/>
            <person name="Johnson S.L."/>
        </authorList>
    </citation>
    <scope>NUCLEOTIDE SEQUENCE [LARGE SCALE GENOMIC DNA]</scope>
</reference>
<dbReference type="KEGG" id="aprc:113869967"/>
<protein>
    <submittedName>
        <fullName evidence="3">Zinc finger MYM-type protein 1-like</fullName>
    </submittedName>
</protein>
<dbReference type="AlphaFoldDB" id="A0A8B8M597"/>
<accession>A0A8B8M597</accession>
<dbReference type="Proteomes" id="UP000694853">
    <property type="component" value="Unplaced"/>
</dbReference>
<dbReference type="InterPro" id="IPR025398">
    <property type="entry name" value="DUF4371"/>
</dbReference>
<feature type="domain" description="DUF4371" evidence="1">
    <location>
        <begin position="1"/>
        <end position="188"/>
    </location>
</feature>
<dbReference type="OrthoDB" id="1429538at2759"/>
<evidence type="ECO:0000259" key="1">
    <source>
        <dbReference type="Pfam" id="PF14291"/>
    </source>
</evidence>
<evidence type="ECO:0000313" key="2">
    <source>
        <dbReference type="Proteomes" id="UP000694853"/>
    </source>
</evidence>
<gene>
    <name evidence="3" type="primary">LOC113869967</name>
</gene>
<dbReference type="GeneID" id="113869967"/>
<reference evidence="3" key="2">
    <citation type="submission" date="2025-08" db="UniProtKB">
        <authorList>
            <consortium name="RefSeq"/>
        </authorList>
    </citation>
    <scope>IDENTIFICATION</scope>
    <source>
        <tissue evidence="3">Young leaves</tissue>
    </source>
</reference>
<dbReference type="PANTHER" id="PTHR45749:SF36">
    <property type="entry name" value="ZINC FINGER MYM-TYPE PROTEIN 1-LIKE"/>
    <property type="match status" value="1"/>
</dbReference>
<sequence>MKQKQHINVAICKQSRQVKEEYRIHLIAIVDCIQSLLCQGLAFRGNDESMSSCNKGNFLEFLDFLGNHNETIHKVLKNARKNLKLTAPTIQKDIVRADACETTKVILEDLGDNLFSILIDESRDISVKEQMVVTLCYVNEKEQVVERFLGLVHVSNTNALSLKSALESLFAKYGLRLSRLRGQGYDGDMMEQVICKVNSMVSKVLNIKGELFSILYSLFCLSTLISSCYGSKKAY</sequence>
<dbReference type="PANTHER" id="PTHR45749">
    <property type="match status" value="1"/>
</dbReference>
<organism evidence="2 3">
    <name type="scientific">Abrus precatorius</name>
    <name type="common">Indian licorice</name>
    <name type="synonym">Glycine abrus</name>
    <dbReference type="NCBI Taxonomy" id="3816"/>
    <lineage>
        <taxon>Eukaryota</taxon>
        <taxon>Viridiplantae</taxon>
        <taxon>Streptophyta</taxon>
        <taxon>Embryophyta</taxon>
        <taxon>Tracheophyta</taxon>
        <taxon>Spermatophyta</taxon>
        <taxon>Magnoliopsida</taxon>
        <taxon>eudicotyledons</taxon>
        <taxon>Gunneridae</taxon>
        <taxon>Pentapetalae</taxon>
        <taxon>rosids</taxon>
        <taxon>fabids</taxon>
        <taxon>Fabales</taxon>
        <taxon>Fabaceae</taxon>
        <taxon>Papilionoideae</taxon>
        <taxon>50 kb inversion clade</taxon>
        <taxon>NPAAA clade</taxon>
        <taxon>indigoferoid/millettioid clade</taxon>
        <taxon>Abreae</taxon>
        <taxon>Abrus</taxon>
    </lineage>
</organism>
<keyword evidence="2" id="KW-1185">Reference proteome</keyword>
<name>A0A8B8M597_ABRPR</name>
<evidence type="ECO:0000313" key="3">
    <source>
        <dbReference type="RefSeq" id="XP_027362344.1"/>
    </source>
</evidence>
<proteinExistence type="predicted"/>